<dbReference type="InterPro" id="IPR039506">
    <property type="entry name" value="SPOB_a"/>
</dbReference>
<dbReference type="SUPFAM" id="SSF103190">
    <property type="entry name" value="Sensory domain-like"/>
    <property type="match status" value="1"/>
</dbReference>
<evidence type="ECO:0000256" key="9">
    <source>
        <dbReference type="ARBA" id="ARBA00022777"/>
    </source>
</evidence>
<evidence type="ECO:0000259" key="15">
    <source>
        <dbReference type="PROSITE" id="PS50109"/>
    </source>
</evidence>
<dbReference type="InterPro" id="IPR005467">
    <property type="entry name" value="His_kinase_dom"/>
</dbReference>
<dbReference type="PROSITE" id="PS50109">
    <property type="entry name" value="HIS_KIN"/>
    <property type="match status" value="1"/>
</dbReference>
<dbReference type="SUPFAM" id="SSF55874">
    <property type="entry name" value="ATPase domain of HSP90 chaperone/DNA topoisomerase II/histidine kinase"/>
    <property type="match status" value="1"/>
</dbReference>
<dbReference type="AlphaFoldDB" id="A0A4R5VVE0"/>
<name>A0A4R5VVE0_9BACI</name>
<keyword evidence="9 17" id="KW-0418">Kinase</keyword>
<dbReference type="PRINTS" id="PR00344">
    <property type="entry name" value="BCTRLSENSOR"/>
</dbReference>
<dbReference type="PANTHER" id="PTHR43547:SF10">
    <property type="entry name" value="SENSOR HISTIDINE KINASE DCUS"/>
    <property type="match status" value="1"/>
</dbReference>
<evidence type="ECO:0000256" key="6">
    <source>
        <dbReference type="ARBA" id="ARBA00022679"/>
    </source>
</evidence>
<reference evidence="17 18" key="1">
    <citation type="submission" date="2019-03" db="EMBL/GenBank/DDBJ databases">
        <title>Bacillus niacini sp. nov. a Nicotinate-Metabolizing Mesophile Isolated from Soil.</title>
        <authorList>
            <person name="Zhang G."/>
        </authorList>
    </citation>
    <scope>NUCLEOTIDE SEQUENCE [LARGE SCALE GENOMIC DNA]</scope>
    <source>
        <strain evidence="17 18">WN066</strain>
    </source>
</reference>
<comment type="subcellular location">
    <subcellularLocation>
        <location evidence="2">Cell membrane</location>
        <topology evidence="2">Multi-pass membrane protein</topology>
    </subcellularLocation>
</comment>
<dbReference type="EMBL" id="SMYO01000003">
    <property type="protein sequence ID" value="TDK63076.1"/>
    <property type="molecule type" value="Genomic_DNA"/>
</dbReference>
<dbReference type="InterPro" id="IPR036890">
    <property type="entry name" value="HATPase_C_sf"/>
</dbReference>
<keyword evidence="8" id="KW-0547">Nucleotide-binding</keyword>
<comment type="caution">
    <text evidence="17">The sequence shown here is derived from an EMBL/GenBank/DDBJ whole genome shotgun (WGS) entry which is preliminary data.</text>
</comment>
<feature type="transmembrane region" description="Helical" evidence="14">
    <location>
        <begin position="20"/>
        <end position="41"/>
    </location>
</feature>
<evidence type="ECO:0000256" key="14">
    <source>
        <dbReference type="SAM" id="Phobius"/>
    </source>
</evidence>
<feature type="transmembrane region" description="Helical" evidence="14">
    <location>
        <begin position="181"/>
        <end position="201"/>
    </location>
</feature>
<evidence type="ECO:0000256" key="8">
    <source>
        <dbReference type="ARBA" id="ARBA00022741"/>
    </source>
</evidence>
<evidence type="ECO:0000313" key="19">
    <source>
        <dbReference type="Proteomes" id="UP001178888"/>
    </source>
</evidence>
<dbReference type="Proteomes" id="UP000295132">
    <property type="component" value="Unassembled WGS sequence"/>
</dbReference>
<dbReference type="GO" id="GO:0005886">
    <property type="term" value="C:plasma membrane"/>
    <property type="evidence" value="ECO:0007669"/>
    <property type="project" value="UniProtKB-SubCell"/>
</dbReference>
<dbReference type="Pfam" id="PF17203">
    <property type="entry name" value="sCache_3_2"/>
    <property type="match status" value="1"/>
</dbReference>
<gene>
    <name evidence="17" type="primary">dcuS</name>
    <name evidence="17" type="ORF">E2K98_06370</name>
    <name evidence="16" type="ORF">RCG21_14225</name>
</gene>
<dbReference type="GO" id="GO:0000155">
    <property type="term" value="F:phosphorelay sensor kinase activity"/>
    <property type="evidence" value="ECO:0007669"/>
    <property type="project" value="TreeGrafter"/>
</dbReference>
<dbReference type="SMART" id="SM00387">
    <property type="entry name" value="HATPase_c"/>
    <property type="match status" value="1"/>
</dbReference>
<dbReference type="PANTHER" id="PTHR43547">
    <property type="entry name" value="TWO-COMPONENT HISTIDINE KINASE"/>
    <property type="match status" value="1"/>
</dbReference>
<keyword evidence="6 17" id="KW-0808">Transferase</keyword>
<dbReference type="CDD" id="cd18773">
    <property type="entry name" value="PDC1_HK_sensor"/>
    <property type="match status" value="1"/>
</dbReference>
<keyword evidence="11 14" id="KW-1133">Transmembrane helix</keyword>
<protein>
    <recommendedName>
        <fullName evidence="3">histidine kinase</fullName>
        <ecNumber evidence="3">2.7.13.3</ecNumber>
    </recommendedName>
</protein>
<evidence type="ECO:0000256" key="4">
    <source>
        <dbReference type="ARBA" id="ARBA00022475"/>
    </source>
</evidence>
<dbReference type="InterPro" id="IPR029151">
    <property type="entry name" value="Sensor-like_sf"/>
</dbReference>
<keyword evidence="4" id="KW-1003">Cell membrane</keyword>
<dbReference type="Pfam" id="PF00989">
    <property type="entry name" value="PAS"/>
    <property type="match status" value="1"/>
</dbReference>
<evidence type="ECO:0000256" key="3">
    <source>
        <dbReference type="ARBA" id="ARBA00012438"/>
    </source>
</evidence>
<keyword evidence="5" id="KW-0597">Phosphoprotein</keyword>
<evidence type="ECO:0000313" key="16">
    <source>
        <dbReference type="EMBL" id="MDQ6597501.1"/>
    </source>
</evidence>
<dbReference type="Pfam" id="PF02518">
    <property type="entry name" value="HATPase_c"/>
    <property type="match status" value="1"/>
</dbReference>
<keyword evidence="19" id="KW-1185">Reference proteome</keyword>
<dbReference type="InterPro" id="IPR033463">
    <property type="entry name" value="sCache_3"/>
</dbReference>
<dbReference type="InterPro" id="IPR035965">
    <property type="entry name" value="PAS-like_dom_sf"/>
</dbReference>
<evidence type="ECO:0000256" key="7">
    <source>
        <dbReference type="ARBA" id="ARBA00022692"/>
    </source>
</evidence>
<sequence>MEGLVYNRLSKPKLRLQSVITLMVCVVVVLAFLVTDLLITYRITSETEKTQANKATQIAKIVAQTPLVIDGLTGKADEKEIQAFASQIRQSTQVEFVVVMDMNGIRKSHPNKDKIGQHFVGGDEKAVLKGKEHVSIATGTLGVSLRSFIPIYDKSHTQVGAVAVGISLEKVNQAVAQSRNIIIIGTFFGILVGIIGALFLARKIKRILFGLEPNEIAKILEERSMMLQSTREGMLAVDQRGRITLVNNEAIRLFEKAGIQDPPLGRKIDGYLPNSRLTSVLKSGEHHYDQEQDIGGVTIITNRVPIIVKGKIVGAIATFREKTEIKQLAEQLTGVKLYAEALRTQSHEFMNKLHVISGLIHMKNYEMVSSYITDLVDHQQTEVNFVVSRFKDPVLAGFLLGKLSYARENGCELTIDGEGILPEPRRQETTHELVTILGNLIDNALDAVKDCLIKTVTLRFDYYEGQLVLEIHDTGKGIKDEQVDDLFIKGFSTKGHNRGIGLYLVKQSIEALNGAIEIISTEGKGTTFIVSLPYHDKK</sequence>
<dbReference type="FunFam" id="1.10.287.130:FF:000011">
    <property type="entry name" value="Sensor histidine kinase DcuS"/>
    <property type="match status" value="1"/>
</dbReference>
<dbReference type="Pfam" id="PF14689">
    <property type="entry name" value="SPOB_a"/>
    <property type="match status" value="1"/>
</dbReference>
<dbReference type="Gene3D" id="1.10.287.130">
    <property type="match status" value="1"/>
</dbReference>
<dbReference type="InterPro" id="IPR003594">
    <property type="entry name" value="HATPase_dom"/>
</dbReference>
<dbReference type="SUPFAM" id="SSF55785">
    <property type="entry name" value="PYP-like sensor domain (PAS domain)"/>
    <property type="match status" value="1"/>
</dbReference>
<keyword evidence="12" id="KW-0902">Two-component regulatory system</keyword>
<dbReference type="EMBL" id="JAVGVR010000001">
    <property type="protein sequence ID" value="MDQ6597501.1"/>
    <property type="molecule type" value="Genomic_DNA"/>
</dbReference>
<evidence type="ECO:0000256" key="11">
    <source>
        <dbReference type="ARBA" id="ARBA00022989"/>
    </source>
</evidence>
<dbReference type="GO" id="GO:0005524">
    <property type="term" value="F:ATP binding"/>
    <property type="evidence" value="ECO:0007669"/>
    <property type="project" value="UniProtKB-KW"/>
</dbReference>
<dbReference type="Gene3D" id="3.30.450.20">
    <property type="entry name" value="PAS domain"/>
    <property type="match status" value="2"/>
</dbReference>
<dbReference type="Proteomes" id="UP001178888">
    <property type="component" value="Unassembled WGS sequence"/>
</dbReference>
<dbReference type="InterPro" id="IPR013767">
    <property type="entry name" value="PAS_fold"/>
</dbReference>
<evidence type="ECO:0000256" key="1">
    <source>
        <dbReference type="ARBA" id="ARBA00000085"/>
    </source>
</evidence>
<dbReference type="GO" id="GO:0006355">
    <property type="term" value="P:regulation of DNA-templated transcription"/>
    <property type="evidence" value="ECO:0007669"/>
    <property type="project" value="InterPro"/>
</dbReference>
<dbReference type="Gene3D" id="3.30.565.10">
    <property type="entry name" value="Histidine kinase-like ATPase, C-terminal domain"/>
    <property type="match status" value="1"/>
</dbReference>
<keyword evidence="13 14" id="KW-0472">Membrane</keyword>
<dbReference type="FunFam" id="3.30.450.20:FF:000018">
    <property type="entry name" value="Sensor histidine kinase DcuS"/>
    <property type="match status" value="1"/>
</dbReference>
<organism evidence="17 18">
    <name type="scientific">Bacillus salipaludis</name>
    <dbReference type="NCBI Taxonomy" id="2547811"/>
    <lineage>
        <taxon>Bacteria</taxon>
        <taxon>Bacillati</taxon>
        <taxon>Bacillota</taxon>
        <taxon>Bacilli</taxon>
        <taxon>Bacillales</taxon>
        <taxon>Bacillaceae</taxon>
        <taxon>Bacillus</taxon>
    </lineage>
</organism>
<evidence type="ECO:0000256" key="12">
    <source>
        <dbReference type="ARBA" id="ARBA00023012"/>
    </source>
</evidence>
<accession>A0A4R5VVE0</accession>
<evidence type="ECO:0000313" key="18">
    <source>
        <dbReference type="Proteomes" id="UP000295132"/>
    </source>
</evidence>
<proteinExistence type="predicted"/>
<keyword evidence="7 14" id="KW-0812">Transmembrane</keyword>
<evidence type="ECO:0000256" key="10">
    <source>
        <dbReference type="ARBA" id="ARBA00022840"/>
    </source>
</evidence>
<dbReference type="NCBIfam" id="NF008298">
    <property type="entry name" value="PRK11086.1"/>
    <property type="match status" value="1"/>
</dbReference>
<reference evidence="16" key="2">
    <citation type="submission" date="2023-08" db="EMBL/GenBank/DDBJ databases">
        <title>Nitrogen cycling bacteria in agricultural field soils.</title>
        <authorList>
            <person name="Jang J."/>
        </authorList>
    </citation>
    <scope>NUCLEOTIDE SEQUENCE</scope>
    <source>
        <strain evidence="16">PS3-36</strain>
    </source>
</reference>
<keyword evidence="10" id="KW-0067">ATP-binding</keyword>
<evidence type="ECO:0000256" key="13">
    <source>
        <dbReference type="ARBA" id="ARBA00023136"/>
    </source>
</evidence>
<comment type="catalytic activity">
    <reaction evidence="1">
        <text>ATP + protein L-histidine = ADP + protein N-phospho-L-histidine.</text>
        <dbReference type="EC" id="2.7.13.3"/>
    </reaction>
</comment>
<dbReference type="EC" id="2.7.13.3" evidence="3"/>
<dbReference type="RefSeq" id="WP_133333421.1">
    <property type="nucleotide sequence ID" value="NZ_JAVGVR010000001.1"/>
</dbReference>
<evidence type="ECO:0000256" key="2">
    <source>
        <dbReference type="ARBA" id="ARBA00004651"/>
    </source>
</evidence>
<feature type="domain" description="Histidine kinase" evidence="15">
    <location>
        <begin position="323"/>
        <end position="536"/>
    </location>
</feature>
<dbReference type="FunFam" id="3.30.450.20:FF:000045">
    <property type="entry name" value="Sensor histidine kinase DcuS"/>
    <property type="match status" value="1"/>
</dbReference>
<evidence type="ECO:0000313" key="17">
    <source>
        <dbReference type="EMBL" id="TDK63076.1"/>
    </source>
</evidence>
<dbReference type="InterPro" id="IPR004358">
    <property type="entry name" value="Sig_transdc_His_kin-like_C"/>
</dbReference>
<evidence type="ECO:0000256" key="5">
    <source>
        <dbReference type="ARBA" id="ARBA00022553"/>
    </source>
</evidence>